<gene>
    <name evidence="2" type="ORF">VE26_09820</name>
</gene>
<dbReference type="PANTHER" id="PTHR43433:SF5">
    <property type="entry name" value="AB HYDROLASE-1 DOMAIN-CONTAINING PROTEIN"/>
    <property type="match status" value="1"/>
</dbReference>
<dbReference type="Gene3D" id="3.40.50.1820">
    <property type="entry name" value="alpha/beta hydrolase"/>
    <property type="match status" value="1"/>
</dbReference>
<comment type="caution">
    <text evidence="2">The sequence shown here is derived from an EMBL/GenBank/DDBJ whole genome shotgun (WGS) entry which is preliminary data.</text>
</comment>
<reference evidence="2 3" key="1">
    <citation type="submission" date="2015-03" db="EMBL/GenBank/DDBJ databases">
        <authorList>
            <person name="Hassan Y."/>
            <person name="Lepp D."/>
            <person name="Li X.-Z."/>
            <person name="Zhou T."/>
        </authorList>
    </citation>
    <scope>NUCLEOTIDE SEQUENCE [LARGE SCALE GENOMIC DNA]</scope>
    <source>
        <strain evidence="2 3">IPL18</strain>
    </source>
</reference>
<dbReference type="InterPro" id="IPR029058">
    <property type="entry name" value="AB_hydrolase_fold"/>
</dbReference>
<dbReference type="PRINTS" id="PR00111">
    <property type="entry name" value="ABHYDROLASE"/>
</dbReference>
<feature type="domain" description="AB hydrolase-1" evidence="1">
    <location>
        <begin position="25"/>
        <end position="262"/>
    </location>
</feature>
<dbReference type="EMBL" id="JZEY01000054">
    <property type="protein sequence ID" value="KKB10070.1"/>
    <property type="molecule type" value="Genomic_DNA"/>
</dbReference>
<evidence type="ECO:0000313" key="2">
    <source>
        <dbReference type="EMBL" id="KKB10070.1"/>
    </source>
</evidence>
<dbReference type="PATRIC" id="fig|429727.3.peg.2020"/>
<dbReference type="OrthoDB" id="9798888at2"/>
<dbReference type="InterPro" id="IPR050471">
    <property type="entry name" value="AB_hydrolase"/>
</dbReference>
<dbReference type="STRING" id="429727.VE26_09820"/>
<accession>A0A0F5FNE9</accession>
<dbReference type="AlphaFoldDB" id="A0A0F5FNE9"/>
<dbReference type="InterPro" id="IPR000073">
    <property type="entry name" value="AB_hydrolase_1"/>
</dbReference>
<keyword evidence="3" id="KW-1185">Reference proteome</keyword>
<sequence>MIEKYVQRPNAQLYTQAWGQPLRGTILLAMGATASSAWWPIALIDALAGAGYQVIVFDHRDTGRSTLFPPGTPPYDLPDLVEDVIAILDAYAVSSVHLVGMSLGGLVAQIVTLQHPGRVATLTVFAGEPLNSAYDGEGMPPEIMEHFSGMATLDWSRREDVTQFLLRIAELSAAPDRPFDRHAALERIGRELDHTSAIQSAFNHAMLEGKIDPGLHAADITRPTLVIHGAGDPLISVAAAKKTHELIPNARLTVLEKVGHEITPAEIPTLSQAILGFIRSAPTVQRA</sequence>
<organism evidence="2 3">
    <name type="scientific">Devosia chinhatensis</name>
    <dbReference type="NCBI Taxonomy" id="429727"/>
    <lineage>
        <taxon>Bacteria</taxon>
        <taxon>Pseudomonadati</taxon>
        <taxon>Pseudomonadota</taxon>
        <taxon>Alphaproteobacteria</taxon>
        <taxon>Hyphomicrobiales</taxon>
        <taxon>Devosiaceae</taxon>
        <taxon>Devosia</taxon>
    </lineage>
</organism>
<dbReference type="RefSeq" id="WP_046104763.1">
    <property type="nucleotide sequence ID" value="NZ_JZEY01000054.1"/>
</dbReference>
<dbReference type="Pfam" id="PF00561">
    <property type="entry name" value="Abhydrolase_1"/>
    <property type="match status" value="1"/>
</dbReference>
<proteinExistence type="predicted"/>
<dbReference type="Proteomes" id="UP000033649">
    <property type="component" value="Unassembled WGS sequence"/>
</dbReference>
<name>A0A0F5FNE9_9HYPH</name>
<protein>
    <recommendedName>
        <fullName evidence="1">AB hydrolase-1 domain-containing protein</fullName>
    </recommendedName>
</protein>
<evidence type="ECO:0000259" key="1">
    <source>
        <dbReference type="Pfam" id="PF00561"/>
    </source>
</evidence>
<evidence type="ECO:0000313" key="3">
    <source>
        <dbReference type="Proteomes" id="UP000033649"/>
    </source>
</evidence>
<dbReference type="SUPFAM" id="SSF53474">
    <property type="entry name" value="alpha/beta-Hydrolases"/>
    <property type="match status" value="1"/>
</dbReference>
<dbReference type="PANTHER" id="PTHR43433">
    <property type="entry name" value="HYDROLASE, ALPHA/BETA FOLD FAMILY PROTEIN"/>
    <property type="match status" value="1"/>
</dbReference>